<dbReference type="EMBL" id="JAAGAX010000013">
    <property type="protein sequence ID" value="KAF2294703.1"/>
    <property type="molecule type" value="Genomic_DNA"/>
</dbReference>
<sequence>MGIRCLQVECDSSLAVRMDSEDPLSQGGLRPLVMFVRHFFAMDWDCKISHGYRRANHCADIHLGFHVLQQLCLRRCLESDGKIDEICDKKGPPMPPPLPGPATTTTIK</sequence>
<dbReference type="Proteomes" id="UP000467840">
    <property type="component" value="Chromosome 7"/>
</dbReference>
<reference evidence="2 3" key="1">
    <citation type="journal article" date="2020" name="Mol. Plant">
        <title>The Chromosome-Based Rubber Tree Genome Provides New Insights into Spurge Genome Evolution and Rubber Biosynthesis.</title>
        <authorList>
            <person name="Liu J."/>
            <person name="Shi C."/>
            <person name="Shi C.C."/>
            <person name="Li W."/>
            <person name="Zhang Q.J."/>
            <person name="Zhang Y."/>
            <person name="Li K."/>
            <person name="Lu H.F."/>
            <person name="Shi C."/>
            <person name="Zhu S.T."/>
            <person name="Xiao Z.Y."/>
            <person name="Nan H."/>
            <person name="Yue Y."/>
            <person name="Zhu X.G."/>
            <person name="Wu Y."/>
            <person name="Hong X.N."/>
            <person name="Fan G.Y."/>
            <person name="Tong Y."/>
            <person name="Zhang D."/>
            <person name="Mao C.L."/>
            <person name="Liu Y.L."/>
            <person name="Hao S.J."/>
            <person name="Liu W.Q."/>
            <person name="Lv M.Q."/>
            <person name="Zhang H.B."/>
            <person name="Liu Y."/>
            <person name="Hu-Tang G.R."/>
            <person name="Wang J.P."/>
            <person name="Wang J.H."/>
            <person name="Sun Y.H."/>
            <person name="Ni S.B."/>
            <person name="Chen W.B."/>
            <person name="Zhang X.C."/>
            <person name="Jiao Y.N."/>
            <person name="Eichler E.E."/>
            <person name="Li G.H."/>
            <person name="Liu X."/>
            <person name="Gao L.Z."/>
        </authorList>
    </citation>
    <scope>NUCLEOTIDE SEQUENCE [LARGE SCALE GENOMIC DNA]</scope>
    <source>
        <strain evidence="3">cv. GT1</strain>
        <tissue evidence="2">Leaf</tissue>
    </source>
</reference>
<feature type="region of interest" description="Disordered" evidence="1">
    <location>
        <begin position="88"/>
        <end position="108"/>
    </location>
</feature>
<evidence type="ECO:0000313" key="3">
    <source>
        <dbReference type="Proteomes" id="UP000467840"/>
    </source>
</evidence>
<keyword evidence="3" id="KW-1185">Reference proteome</keyword>
<evidence type="ECO:0000313" key="2">
    <source>
        <dbReference type="EMBL" id="KAF2294703.1"/>
    </source>
</evidence>
<accession>A0A6A6L3M1</accession>
<evidence type="ECO:0000256" key="1">
    <source>
        <dbReference type="SAM" id="MobiDB-lite"/>
    </source>
</evidence>
<gene>
    <name evidence="2" type="ORF">GH714_015634</name>
</gene>
<evidence type="ECO:0008006" key="4">
    <source>
        <dbReference type="Google" id="ProtNLM"/>
    </source>
</evidence>
<organism evidence="2 3">
    <name type="scientific">Hevea brasiliensis</name>
    <name type="common">Para rubber tree</name>
    <name type="synonym">Siphonia brasiliensis</name>
    <dbReference type="NCBI Taxonomy" id="3981"/>
    <lineage>
        <taxon>Eukaryota</taxon>
        <taxon>Viridiplantae</taxon>
        <taxon>Streptophyta</taxon>
        <taxon>Embryophyta</taxon>
        <taxon>Tracheophyta</taxon>
        <taxon>Spermatophyta</taxon>
        <taxon>Magnoliopsida</taxon>
        <taxon>eudicotyledons</taxon>
        <taxon>Gunneridae</taxon>
        <taxon>Pentapetalae</taxon>
        <taxon>rosids</taxon>
        <taxon>fabids</taxon>
        <taxon>Malpighiales</taxon>
        <taxon>Euphorbiaceae</taxon>
        <taxon>Crotonoideae</taxon>
        <taxon>Micrandreae</taxon>
        <taxon>Hevea</taxon>
    </lineage>
</organism>
<dbReference type="AlphaFoldDB" id="A0A6A6L3M1"/>
<proteinExistence type="predicted"/>
<protein>
    <recommendedName>
        <fullName evidence="4">RNase H type-1 domain-containing protein</fullName>
    </recommendedName>
</protein>
<comment type="caution">
    <text evidence="2">The sequence shown here is derived from an EMBL/GenBank/DDBJ whole genome shotgun (WGS) entry which is preliminary data.</text>
</comment>
<name>A0A6A6L3M1_HEVBR</name>